<organism evidence="1 2">
    <name type="scientific">Nocardioides pocheonensis</name>
    <dbReference type="NCBI Taxonomy" id="661485"/>
    <lineage>
        <taxon>Bacteria</taxon>
        <taxon>Bacillati</taxon>
        <taxon>Actinomycetota</taxon>
        <taxon>Actinomycetes</taxon>
        <taxon>Propionibacteriales</taxon>
        <taxon>Nocardioidaceae</taxon>
        <taxon>Nocardioides</taxon>
    </lineage>
</organism>
<comment type="caution">
    <text evidence="1">The sequence shown here is derived from an EMBL/GenBank/DDBJ whole genome shotgun (WGS) entry which is preliminary data.</text>
</comment>
<dbReference type="Proteomes" id="UP000279994">
    <property type="component" value="Unassembled WGS sequence"/>
</dbReference>
<proteinExistence type="predicted"/>
<sequence>MLALVVGAVLMVLVVRVRRDSAREMQRTLPNPWADSPAVSATLAALGSQLAPGGTAGWLVVVLGSERAAAEALVASLHPGLPDDGPFSVNRLVGGAPVRLTGKVSQGVAAVTTVERLAGPDLS</sequence>
<accession>A0A3N0GZA1</accession>
<keyword evidence="2" id="KW-1185">Reference proteome</keyword>
<dbReference type="EMBL" id="RJSF01000003">
    <property type="protein sequence ID" value="RNM17438.1"/>
    <property type="molecule type" value="Genomic_DNA"/>
</dbReference>
<dbReference type="AlphaFoldDB" id="A0A3N0GZA1"/>
<reference evidence="1 2" key="1">
    <citation type="submission" date="2018-11" db="EMBL/GenBank/DDBJ databases">
        <authorList>
            <person name="Li F."/>
        </authorList>
    </citation>
    <scope>NUCLEOTIDE SEQUENCE [LARGE SCALE GENOMIC DNA]</scope>
    <source>
        <strain evidence="1 2">Gsoil 818</strain>
    </source>
</reference>
<evidence type="ECO:0000313" key="2">
    <source>
        <dbReference type="Proteomes" id="UP000279994"/>
    </source>
</evidence>
<gene>
    <name evidence="1" type="ORF">EFL26_01220</name>
</gene>
<evidence type="ECO:0000313" key="1">
    <source>
        <dbReference type="EMBL" id="RNM17438.1"/>
    </source>
</evidence>
<protein>
    <submittedName>
        <fullName evidence="1">Uncharacterized protein</fullName>
    </submittedName>
</protein>
<name>A0A3N0GZA1_9ACTN</name>